<feature type="region of interest" description="Disordered" evidence="1">
    <location>
        <begin position="305"/>
        <end position="333"/>
    </location>
</feature>
<feature type="region of interest" description="Disordered" evidence="1">
    <location>
        <begin position="1"/>
        <end position="35"/>
    </location>
</feature>
<evidence type="ECO:0000256" key="1">
    <source>
        <dbReference type="SAM" id="MobiDB-lite"/>
    </source>
</evidence>
<feature type="compositionally biased region" description="Basic and acidic residues" evidence="1">
    <location>
        <begin position="1"/>
        <end position="10"/>
    </location>
</feature>
<dbReference type="KEGG" id="clus:A9F13_03g01573"/>
<feature type="compositionally biased region" description="Acidic residues" evidence="1">
    <location>
        <begin position="268"/>
        <end position="291"/>
    </location>
</feature>
<protein>
    <submittedName>
        <fullName evidence="2">RNA polymerase-associated protein</fullName>
    </submittedName>
</protein>
<dbReference type="GO" id="GO:0006368">
    <property type="term" value="P:transcription elongation by RNA polymerase II"/>
    <property type="evidence" value="ECO:0007669"/>
    <property type="project" value="InterPro"/>
</dbReference>
<gene>
    <name evidence="2" type="ORF">A9F13_03g01573</name>
</gene>
<dbReference type="EMBL" id="LYUB02000003">
    <property type="protein sequence ID" value="OVF10024.1"/>
    <property type="molecule type" value="Genomic_DNA"/>
</dbReference>
<name>A0AA91T389_CLALS</name>
<dbReference type="GO" id="GO:0016593">
    <property type="term" value="C:Cdc73/Paf1 complex"/>
    <property type="evidence" value="ECO:0007669"/>
    <property type="project" value="InterPro"/>
</dbReference>
<dbReference type="GO" id="GO:0032968">
    <property type="term" value="P:positive regulation of transcription elongation by RNA polymerase II"/>
    <property type="evidence" value="ECO:0007669"/>
    <property type="project" value="TreeGrafter"/>
</dbReference>
<feature type="compositionally biased region" description="Basic and acidic residues" evidence="1">
    <location>
        <begin position="212"/>
        <end position="246"/>
    </location>
</feature>
<evidence type="ECO:0000313" key="3">
    <source>
        <dbReference type="Proteomes" id="UP000195602"/>
    </source>
</evidence>
<proteinExistence type="predicted"/>
<dbReference type="PANTHER" id="PTHR23146:SF0">
    <property type="entry name" value="RNA POLYMERASE-ASSOCIATED PROTEIN LEO1"/>
    <property type="match status" value="1"/>
</dbReference>
<dbReference type="InterPro" id="IPR007149">
    <property type="entry name" value="Leo1"/>
</dbReference>
<sequence>MSESETSRLSDEEDLFGDDNVAPESDSEQKTLDLSLPRHAVSHKPEEDTFIIKVPVFLQVDAHPFDPNEFKAKVAENARERHASAMDAKAMENDVIAEKLLNQNTLRWRYTNAGNDEIVKQSNAHFVQWDDGSLSLKVGSELFDFRALPLADNFLARSHVDHEVLQNDSILTKTASVLPASTGTATHRQLTQAVKNIQKKDKILNTLTDADPMSKQRAADEHERRSLKLRRQMEQKRRLQEEKLGRTESPAPGRNESAYERFERTYGDEYDDEDDFVANDDEEPEMDDEDDALEEAFERGAERLQSVKAAGAAKYDEEERRKRRRIIDSDDEE</sequence>
<dbReference type="GO" id="GO:1990269">
    <property type="term" value="F:RNA polymerase II C-terminal domain phosphoserine binding"/>
    <property type="evidence" value="ECO:0007669"/>
    <property type="project" value="TreeGrafter"/>
</dbReference>
<feature type="region of interest" description="Disordered" evidence="1">
    <location>
        <begin position="205"/>
        <end position="291"/>
    </location>
</feature>
<dbReference type="AlphaFoldDB" id="A0AA91T389"/>
<reference evidence="2 3" key="1">
    <citation type="submission" date="2017-04" db="EMBL/GenBank/DDBJ databases">
        <title>Draft genome of the yeast Clavispora lusitaniae type strain CBS 6936.</title>
        <authorList>
            <person name="Durrens P."/>
            <person name="Klopp C."/>
            <person name="Biteau N."/>
            <person name="Fitton-Ouhabi V."/>
            <person name="Dementhon K."/>
            <person name="Accoceberry I."/>
            <person name="Sherman D.J."/>
            <person name="Noel T."/>
        </authorList>
    </citation>
    <scope>NUCLEOTIDE SEQUENCE [LARGE SCALE GENOMIC DNA]</scope>
    <source>
        <strain evidence="2 3">CBS 6936</strain>
    </source>
</reference>
<organism evidence="2 3">
    <name type="scientific">Clavispora lusitaniae</name>
    <name type="common">Candida lusitaniae</name>
    <dbReference type="NCBI Taxonomy" id="36911"/>
    <lineage>
        <taxon>Eukaryota</taxon>
        <taxon>Fungi</taxon>
        <taxon>Dikarya</taxon>
        <taxon>Ascomycota</taxon>
        <taxon>Saccharomycotina</taxon>
        <taxon>Pichiomycetes</taxon>
        <taxon>Metschnikowiaceae</taxon>
        <taxon>Clavispora</taxon>
    </lineage>
</organism>
<feature type="compositionally biased region" description="Basic and acidic residues" evidence="1">
    <location>
        <begin position="257"/>
        <end position="267"/>
    </location>
</feature>
<evidence type="ECO:0000313" key="2">
    <source>
        <dbReference type="EMBL" id="OVF10024.1"/>
    </source>
</evidence>
<comment type="caution">
    <text evidence="2">The sequence shown here is derived from an EMBL/GenBank/DDBJ whole genome shotgun (WGS) entry which is preliminary data.</text>
</comment>
<dbReference type="PANTHER" id="PTHR23146">
    <property type="entry name" value="LEO1 PROTEIN"/>
    <property type="match status" value="1"/>
</dbReference>
<dbReference type="Proteomes" id="UP000195602">
    <property type="component" value="Unassembled WGS sequence"/>
</dbReference>
<accession>A0AA91T389</accession>
<dbReference type="Pfam" id="PF04004">
    <property type="entry name" value="Leo1"/>
    <property type="match status" value="1"/>
</dbReference>